<dbReference type="Gene3D" id="2.40.420.20">
    <property type="match status" value="1"/>
</dbReference>
<comment type="similarity">
    <text evidence="2">Belongs to the membrane fusion protein (MFP) (TC 8.A.1) family.</text>
</comment>
<comment type="caution">
    <text evidence="7">The sequence shown here is derived from an EMBL/GenBank/DDBJ whole genome shotgun (WGS) entry which is preliminary data.</text>
</comment>
<evidence type="ECO:0000259" key="6">
    <source>
        <dbReference type="Pfam" id="PF25967"/>
    </source>
</evidence>
<name>A0A0G1AKM0_9BACT</name>
<dbReference type="PANTHER" id="PTHR32347:SF14">
    <property type="entry name" value="EFFLUX SYSTEM COMPONENT YKNX-RELATED"/>
    <property type="match status" value="1"/>
</dbReference>
<accession>A0A0G1AKM0</accession>
<dbReference type="InterPro" id="IPR058627">
    <property type="entry name" value="MdtA-like_C"/>
</dbReference>
<comment type="subcellular location">
    <subcellularLocation>
        <location evidence="1">Cell envelope</location>
    </subcellularLocation>
</comment>
<dbReference type="EMBL" id="LCCE01000036">
    <property type="protein sequence ID" value="KKS25828.1"/>
    <property type="molecule type" value="Genomic_DNA"/>
</dbReference>
<evidence type="ECO:0000256" key="2">
    <source>
        <dbReference type="ARBA" id="ARBA00009477"/>
    </source>
</evidence>
<dbReference type="InterPro" id="IPR006143">
    <property type="entry name" value="RND_pump_MFP"/>
</dbReference>
<dbReference type="GO" id="GO:0030313">
    <property type="term" value="C:cell envelope"/>
    <property type="evidence" value="ECO:0007669"/>
    <property type="project" value="UniProtKB-SubCell"/>
</dbReference>
<proteinExistence type="inferred from homology"/>
<dbReference type="Gene3D" id="2.40.50.100">
    <property type="match status" value="1"/>
</dbReference>
<evidence type="ECO:0000256" key="1">
    <source>
        <dbReference type="ARBA" id="ARBA00004196"/>
    </source>
</evidence>
<dbReference type="NCBIfam" id="TIGR01730">
    <property type="entry name" value="RND_mfp"/>
    <property type="match status" value="1"/>
</dbReference>
<dbReference type="GO" id="GO:0016020">
    <property type="term" value="C:membrane"/>
    <property type="evidence" value="ECO:0007669"/>
    <property type="project" value="InterPro"/>
</dbReference>
<dbReference type="InterPro" id="IPR050465">
    <property type="entry name" value="UPF0194_transport"/>
</dbReference>
<feature type="domain" description="CusB-like beta-barrel" evidence="5">
    <location>
        <begin position="178"/>
        <end position="255"/>
    </location>
</feature>
<evidence type="ECO:0000256" key="4">
    <source>
        <dbReference type="SAM" id="Coils"/>
    </source>
</evidence>
<dbReference type="Pfam" id="PF25967">
    <property type="entry name" value="RND-MFP_C"/>
    <property type="match status" value="1"/>
</dbReference>
<dbReference type="AlphaFoldDB" id="A0A0G1AKM0"/>
<evidence type="ECO:0000256" key="3">
    <source>
        <dbReference type="ARBA" id="ARBA00023054"/>
    </source>
</evidence>
<protein>
    <submittedName>
        <fullName evidence="7">RND family efflux transporter MFP subunit</fullName>
    </submittedName>
</protein>
<dbReference type="Pfam" id="PF25954">
    <property type="entry name" value="Beta-barrel_RND_2"/>
    <property type="match status" value="1"/>
</dbReference>
<dbReference type="InterPro" id="IPR058792">
    <property type="entry name" value="Beta-barrel_RND_2"/>
</dbReference>
<evidence type="ECO:0000313" key="8">
    <source>
        <dbReference type="Proteomes" id="UP000033859"/>
    </source>
</evidence>
<organism evidence="7 8">
    <name type="scientific">Candidatus Yanofskybacteria bacterium GW2011_GWC2_41_9</name>
    <dbReference type="NCBI Taxonomy" id="1619029"/>
    <lineage>
        <taxon>Bacteria</taxon>
        <taxon>Candidatus Yanofskyibacteriota</taxon>
    </lineage>
</organism>
<evidence type="ECO:0000259" key="5">
    <source>
        <dbReference type="Pfam" id="PF25954"/>
    </source>
</evidence>
<feature type="domain" description="Multidrug resistance protein MdtA-like C-terminal permuted SH3" evidence="6">
    <location>
        <begin position="259"/>
        <end position="315"/>
    </location>
</feature>
<dbReference type="GO" id="GO:0022857">
    <property type="term" value="F:transmembrane transporter activity"/>
    <property type="evidence" value="ECO:0007669"/>
    <property type="project" value="InterPro"/>
</dbReference>
<evidence type="ECO:0000313" key="7">
    <source>
        <dbReference type="EMBL" id="KKS25828.1"/>
    </source>
</evidence>
<dbReference type="Proteomes" id="UP000033859">
    <property type="component" value="Unassembled WGS sequence"/>
</dbReference>
<keyword evidence="3 4" id="KW-0175">Coiled coil</keyword>
<reference evidence="7 8" key="1">
    <citation type="journal article" date="2015" name="Nature">
        <title>rRNA introns, odd ribosomes, and small enigmatic genomes across a large radiation of phyla.</title>
        <authorList>
            <person name="Brown C.T."/>
            <person name="Hug L.A."/>
            <person name="Thomas B.C."/>
            <person name="Sharon I."/>
            <person name="Castelle C.J."/>
            <person name="Singh A."/>
            <person name="Wilkins M.J."/>
            <person name="Williams K.H."/>
            <person name="Banfield J.F."/>
        </authorList>
    </citation>
    <scope>NUCLEOTIDE SEQUENCE [LARGE SCALE GENOMIC DNA]</scope>
</reference>
<dbReference type="PANTHER" id="PTHR32347">
    <property type="entry name" value="EFFLUX SYSTEM COMPONENT YKNX-RELATED"/>
    <property type="match status" value="1"/>
</dbReference>
<gene>
    <name evidence="7" type="ORF">UU84_C0036G0004</name>
</gene>
<dbReference type="SUPFAM" id="SSF111369">
    <property type="entry name" value="HlyD-like secretion proteins"/>
    <property type="match status" value="1"/>
</dbReference>
<dbReference type="Gene3D" id="2.40.30.170">
    <property type="match status" value="1"/>
</dbReference>
<sequence>MLIESMLKSWRLSLDALGINNDLASYLDTAKKNLNQTKGFLDKAALAVNGLTPHSSLSQSTIDTWRADVSTVRTNINTVTNNLTAAEEKLKAAESNLNLEKNNLALKKAGTIEEQIAAQEAQIKSAGANVEYYRAQLAKTMIHSPISGVVTTQNAKVGEIVSANASMVSIISASQFEIEANMPEADIAKVSVGNTSLVTLDAYGRDVVFEAKVVAVDPAETIVDGVATYKVTFQFVKDDERVKSGMTANIDIASASRENVIAVPQRAIIRKNGDQFVRIADDESFREVKVETGLRGSDGNIEIISGISEGDKVITFTPLEK</sequence>
<feature type="coiled-coil region" evidence="4">
    <location>
        <begin position="76"/>
        <end position="103"/>
    </location>
</feature>